<protein>
    <submittedName>
        <fullName evidence="2">Uncharacterized protein</fullName>
    </submittedName>
</protein>
<keyword evidence="3" id="KW-1185">Reference proteome</keyword>
<feature type="region of interest" description="Disordered" evidence="1">
    <location>
        <begin position="198"/>
        <end position="227"/>
    </location>
</feature>
<name>A0A2V1DE68_9PLEO</name>
<evidence type="ECO:0000256" key="1">
    <source>
        <dbReference type="SAM" id="MobiDB-lite"/>
    </source>
</evidence>
<dbReference type="EMBL" id="KZ805497">
    <property type="protein sequence ID" value="PVH95414.1"/>
    <property type="molecule type" value="Genomic_DNA"/>
</dbReference>
<accession>A0A2V1DE68</accession>
<sequence>MTFYIQWFTHELLAAPDTTTRYMSIALFLLRKWMSMPLVIPSFSPGSLLFRWLSLPASPCRPAFLHRISAPCRVLSATAHVARHCQEQRSCFLGRRVGEMGKVADQEYCDGRANIAEFSRPAQMRQLVVVSAYTNQNSDKSFSTLRHVCFYAARSGDALAKKQTTLRQTSTGRSLGQRRHRMTSLCGRAAKYDKQFAGHQGTLPSYDSPPFSPRSHNGGSPRRPSRYLSAIASTLPEVSRAAYMKPSAA</sequence>
<evidence type="ECO:0000313" key="3">
    <source>
        <dbReference type="Proteomes" id="UP000244855"/>
    </source>
</evidence>
<proteinExistence type="predicted"/>
<reference evidence="2 3" key="1">
    <citation type="journal article" date="2018" name="Sci. Rep.">
        <title>Comparative genomics provides insights into the lifestyle and reveals functional heterogeneity of dark septate endophytic fungi.</title>
        <authorList>
            <person name="Knapp D.G."/>
            <person name="Nemeth J.B."/>
            <person name="Barry K."/>
            <person name="Hainaut M."/>
            <person name="Henrissat B."/>
            <person name="Johnson J."/>
            <person name="Kuo A."/>
            <person name="Lim J.H.P."/>
            <person name="Lipzen A."/>
            <person name="Nolan M."/>
            <person name="Ohm R.A."/>
            <person name="Tamas L."/>
            <person name="Grigoriev I.V."/>
            <person name="Spatafora J.W."/>
            <person name="Nagy L.G."/>
            <person name="Kovacs G.M."/>
        </authorList>
    </citation>
    <scope>NUCLEOTIDE SEQUENCE [LARGE SCALE GENOMIC DNA]</scope>
    <source>
        <strain evidence="2 3">DSE2036</strain>
    </source>
</reference>
<gene>
    <name evidence="2" type="ORF">DM02DRAFT_149498</name>
</gene>
<organism evidence="2 3">
    <name type="scientific">Periconia macrospinosa</name>
    <dbReference type="NCBI Taxonomy" id="97972"/>
    <lineage>
        <taxon>Eukaryota</taxon>
        <taxon>Fungi</taxon>
        <taxon>Dikarya</taxon>
        <taxon>Ascomycota</taxon>
        <taxon>Pezizomycotina</taxon>
        <taxon>Dothideomycetes</taxon>
        <taxon>Pleosporomycetidae</taxon>
        <taxon>Pleosporales</taxon>
        <taxon>Massarineae</taxon>
        <taxon>Periconiaceae</taxon>
        <taxon>Periconia</taxon>
    </lineage>
</organism>
<dbReference type="AlphaFoldDB" id="A0A2V1DE68"/>
<evidence type="ECO:0000313" key="2">
    <source>
        <dbReference type="EMBL" id="PVH95414.1"/>
    </source>
</evidence>
<dbReference type="Proteomes" id="UP000244855">
    <property type="component" value="Unassembled WGS sequence"/>
</dbReference>